<organism evidence="2 3">
    <name type="scientific">Stackebrandtia endophytica</name>
    <dbReference type="NCBI Taxonomy" id="1496996"/>
    <lineage>
        <taxon>Bacteria</taxon>
        <taxon>Bacillati</taxon>
        <taxon>Actinomycetota</taxon>
        <taxon>Actinomycetes</taxon>
        <taxon>Glycomycetales</taxon>
        <taxon>Glycomycetaceae</taxon>
        <taxon>Stackebrandtia</taxon>
    </lineage>
</organism>
<evidence type="ECO:0000313" key="2">
    <source>
        <dbReference type="EMBL" id="TQL77669.1"/>
    </source>
</evidence>
<sequence>MTTDSRVPVLLHRIGHSGTAVTPHFERWDFKAQRLKVKRPPDGRPAIEFSVVCTSCRERIGFRIFSEQAIRQRKALWRWCTVLSLIGAVAAVVLLVLYMANTAEADRLIIPTYGLAGALIAGLGAAAMFGSKASREAGVVGRGTSATLAKHQLEVWTVEEIDARLRKRTR</sequence>
<feature type="transmembrane region" description="Helical" evidence="1">
    <location>
        <begin position="76"/>
        <end position="98"/>
    </location>
</feature>
<comment type="caution">
    <text evidence="2">The sequence shown here is derived from an EMBL/GenBank/DDBJ whole genome shotgun (WGS) entry which is preliminary data.</text>
</comment>
<dbReference type="RefSeq" id="WP_142040918.1">
    <property type="nucleotide sequence ID" value="NZ_JBHTGS010000001.1"/>
</dbReference>
<dbReference type="AlphaFoldDB" id="A0A543AYL0"/>
<keyword evidence="1" id="KW-1133">Transmembrane helix</keyword>
<dbReference type="Proteomes" id="UP000317043">
    <property type="component" value="Unassembled WGS sequence"/>
</dbReference>
<protein>
    <submittedName>
        <fullName evidence="2">Uncharacterized protein</fullName>
    </submittedName>
</protein>
<name>A0A543AYL0_9ACTN</name>
<proteinExistence type="predicted"/>
<evidence type="ECO:0000256" key="1">
    <source>
        <dbReference type="SAM" id="Phobius"/>
    </source>
</evidence>
<feature type="transmembrane region" description="Helical" evidence="1">
    <location>
        <begin position="110"/>
        <end position="129"/>
    </location>
</feature>
<keyword evidence="3" id="KW-1185">Reference proteome</keyword>
<keyword evidence="1" id="KW-0812">Transmembrane</keyword>
<dbReference type="EMBL" id="VFOW01000001">
    <property type="protein sequence ID" value="TQL77669.1"/>
    <property type="molecule type" value="Genomic_DNA"/>
</dbReference>
<keyword evidence="1" id="KW-0472">Membrane</keyword>
<reference evidence="2 3" key="1">
    <citation type="submission" date="2019-06" db="EMBL/GenBank/DDBJ databases">
        <title>Sequencing the genomes of 1000 actinobacteria strains.</title>
        <authorList>
            <person name="Klenk H.-P."/>
        </authorList>
    </citation>
    <scope>NUCLEOTIDE SEQUENCE [LARGE SCALE GENOMIC DNA]</scope>
    <source>
        <strain evidence="2 3">DSM 45928</strain>
    </source>
</reference>
<gene>
    <name evidence="2" type="ORF">FB566_3230</name>
</gene>
<dbReference type="OrthoDB" id="3480667at2"/>
<dbReference type="InParanoid" id="A0A543AYL0"/>
<evidence type="ECO:0000313" key="3">
    <source>
        <dbReference type="Proteomes" id="UP000317043"/>
    </source>
</evidence>
<accession>A0A543AYL0</accession>